<comment type="caution">
    <text evidence="1">The sequence shown here is derived from an EMBL/GenBank/DDBJ whole genome shotgun (WGS) entry which is preliminary data.</text>
</comment>
<evidence type="ECO:0000313" key="1">
    <source>
        <dbReference type="EMBL" id="TYT26304.1"/>
    </source>
</evidence>
<dbReference type="Proteomes" id="UP000324973">
    <property type="component" value="Unassembled WGS sequence"/>
</dbReference>
<protein>
    <submittedName>
        <fullName evidence="1">Uncharacterized protein</fullName>
    </submittedName>
</protein>
<dbReference type="EMBL" id="VTFT01000001">
    <property type="protein sequence ID" value="TYT26304.1"/>
    <property type="molecule type" value="Genomic_DNA"/>
</dbReference>
<dbReference type="RefSeq" id="WP_149102853.1">
    <property type="nucleotide sequence ID" value="NZ_VTFT01000001.1"/>
</dbReference>
<dbReference type="AlphaFoldDB" id="A0A5D4XQB2"/>
<sequence>MIPVLPVDEVRAAIAGDAWERATALLQAHDRAVVAAVSAVDFSTQPQAPWRALLAAQQALAAEVQAARDEVGRTLDKLGQDQRGARAWARALA</sequence>
<gene>
    <name evidence="1" type="ORF">FZO89_08535</name>
</gene>
<organism evidence="1 2">
    <name type="scientific">Luteimonas viscosa</name>
    <dbReference type="NCBI Taxonomy" id="1132694"/>
    <lineage>
        <taxon>Bacteria</taxon>
        <taxon>Pseudomonadati</taxon>
        <taxon>Pseudomonadota</taxon>
        <taxon>Gammaproteobacteria</taxon>
        <taxon>Lysobacterales</taxon>
        <taxon>Lysobacteraceae</taxon>
        <taxon>Luteimonas</taxon>
    </lineage>
</organism>
<proteinExistence type="predicted"/>
<name>A0A5D4XQB2_9GAMM</name>
<accession>A0A5D4XQB2</accession>
<evidence type="ECO:0000313" key="2">
    <source>
        <dbReference type="Proteomes" id="UP000324973"/>
    </source>
</evidence>
<reference evidence="1 2" key="1">
    <citation type="submission" date="2019-08" db="EMBL/GenBank/DDBJ databases">
        <title>Luteimonas viscosus sp. nov., isolated from soil of a sunflower field.</title>
        <authorList>
            <person name="Jianli Z."/>
            <person name="Ying Z."/>
        </authorList>
    </citation>
    <scope>NUCLEOTIDE SEQUENCE [LARGE SCALE GENOMIC DNA]</scope>
    <source>
        <strain evidence="1 2">XBU10</strain>
    </source>
</reference>
<keyword evidence="2" id="KW-1185">Reference proteome</keyword>
<dbReference type="OrthoDB" id="5988582at2"/>